<sequence length="152" mass="16818">MISSRLFSLGFNGIRQPFIDLFLILGTCTGGRQGARVSTPGAIVSVRHATLVMISELQHSRQLPRSCPTSPSELTELESLRALTYAIDFNNSQGRCIKREFSSHTPGLFLQAEYFTAHLVHPSIVESSDAGRFMGCRSSKRPCFQAARVETR</sequence>
<comment type="caution">
    <text evidence="1">The sequence shown here is derived from an EMBL/GenBank/DDBJ whole genome shotgun (WGS) entry which is preliminary data.</text>
</comment>
<evidence type="ECO:0000313" key="2">
    <source>
        <dbReference type="Proteomes" id="UP000620124"/>
    </source>
</evidence>
<protein>
    <submittedName>
        <fullName evidence="1">Uncharacterized protein</fullName>
    </submittedName>
</protein>
<reference evidence="1" key="1">
    <citation type="submission" date="2020-05" db="EMBL/GenBank/DDBJ databases">
        <title>Mycena genomes resolve the evolution of fungal bioluminescence.</title>
        <authorList>
            <person name="Tsai I.J."/>
        </authorList>
    </citation>
    <scope>NUCLEOTIDE SEQUENCE</scope>
    <source>
        <strain evidence="1">CCC161011</strain>
    </source>
</reference>
<evidence type="ECO:0000313" key="1">
    <source>
        <dbReference type="EMBL" id="KAF7343163.1"/>
    </source>
</evidence>
<dbReference type="EMBL" id="JACAZI010000016">
    <property type="protein sequence ID" value="KAF7343163.1"/>
    <property type="molecule type" value="Genomic_DNA"/>
</dbReference>
<dbReference type="Proteomes" id="UP000620124">
    <property type="component" value="Unassembled WGS sequence"/>
</dbReference>
<accession>A0A8H6XKZ3</accession>
<dbReference type="AlphaFoldDB" id="A0A8H6XKZ3"/>
<organism evidence="1 2">
    <name type="scientific">Mycena venus</name>
    <dbReference type="NCBI Taxonomy" id="2733690"/>
    <lineage>
        <taxon>Eukaryota</taxon>
        <taxon>Fungi</taxon>
        <taxon>Dikarya</taxon>
        <taxon>Basidiomycota</taxon>
        <taxon>Agaricomycotina</taxon>
        <taxon>Agaricomycetes</taxon>
        <taxon>Agaricomycetidae</taxon>
        <taxon>Agaricales</taxon>
        <taxon>Marasmiineae</taxon>
        <taxon>Mycenaceae</taxon>
        <taxon>Mycena</taxon>
    </lineage>
</organism>
<keyword evidence="2" id="KW-1185">Reference proteome</keyword>
<proteinExistence type="predicted"/>
<name>A0A8H6XKZ3_9AGAR</name>
<gene>
    <name evidence="1" type="ORF">MVEN_01747100</name>
</gene>